<dbReference type="AlphaFoldDB" id="A0A1J8QSY9"/>
<evidence type="ECO:0000256" key="6">
    <source>
        <dbReference type="ARBA" id="ARBA00023163"/>
    </source>
</evidence>
<feature type="compositionally biased region" description="Pro residues" evidence="8">
    <location>
        <begin position="487"/>
        <end position="501"/>
    </location>
</feature>
<evidence type="ECO:0000256" key="1">
    <source>
        <dbReference type="ARBA" id="ARBA00004123"/>
    </source>
</evidence>
<dbReference type="GO" id="GO:0000981">
    <property type="term" value="F:DNA-binding transcription factor activity, RNA polymerase II-specific"/>
    <property type="evidence" value="ECO:0007669"/>
    <property type="project" value="InterPro"/>
</dbReference>
<feature type="region of interest" description="Disordered" evidence="8">
    <location>
        <begin position="484"/>
        <end position="503"/>
    </location>
</feature>
<dbReference type="PANTHER" id="PTHR31313:SF78">
    <property type="entry name" value="TRANSCRIPTION FACTOR DOMAIN-CONTAINING PROTEIN"/>
    <property type="match status" value="1"/>
</dbReference>
<feature type="compositionally biased region" description="Polar residues" evidence="8">
    <location>
        <begin position="272"/>
        <end position="283"/>
    </location>
</feature>
<dbReference type="InterPro" id="IPR051615">
    <property type="entry name" value="Transcr_Regulatory_Elem"/>
</dbReference>
<keyword evidence="7" id="KW-0539">Nucleus</keyword>
<accession>A0A1J8QSY9</accession>
<keyword evidence="5" id="KW-0238">DNA-binding</keyword>
<evidence type="ECO:0000256" key="5">
    <source>
        <dbReference type="ARBA" id="ARBA00023125"/>
    </source>
</evidence>
<organism evidence="10 11">
    <name type="scientific">Rhizopogon vesiculosus</name>
    <dbReference type="NCBI Taxonomy" id="180088"/>
    <lineage>
        <taxon>Eukaryota</taxon>
        <taxon>Fungi</taxon>
        <taxon>Dikarya</taxon>
        <taxon>Basidiomycota</taxon>
        <taxon>Agaricomycotina</taxon>
        <taxon>Agaricomycetes</taxon>
        <taxon>Agaricomycetidae</taxon>
        <taxon>Boletales</taxon>
        <taxon>Suillineae</taxon>
        <taxon>Rhizopogonaceae</taxon>
        <taxon>Rhizopogon</taxon>
    </lineage>
</organism>
<feature type="compositionally biased region" description="Low complexity" evidence="8">
    <location>
        <begin position="249"/>
        <end position="260"/>
    </location>
</feature>
<feature type="compositionally biased region" description="Polar residues" evidence="8">
    <location>
        <begin position="1013"/>
        <end position="1022"/>
    </location>
</feature>
<evidence type="ECO:0000313" key="10">
    <source>
        <dbReference type="EMBL" id="OJA16553.1"/>
    </source>
</evidence>
<feature type="region of interest" description="Disordered" evidence="8">
    <location>
        <begin position="430"/>
        <end position="460"/>
    </location>
</feature>
<sequence>MAHHDDSWIGKRSGNLSLDLNALSFPDEYDDGDELADLPNSSNMPTSSSHSDRVVRRRSSKACDQCRKSKCKCERSADGEACKSCIMLGTPCTFLGPSRKRGPPKGYIDAIEARLHQTEALLGVLLAVEAEHGDTDEVARGRPRKDSIAGLDDVLNTLRKDTLAREILNRVDASSYGVKGRKGGNAKSRLHAVTTTESGGIDLQSTHPSNEWQDRVVSLLSSSLSLPSSRSRPPAPNVISLNDPRTIQLSRPSASPPLASDDNGRRQRRRLGTSTSPEVSDQSAAHAHASTDSEDEDDMADAVGQLSLNEDEQVRYHGKASGLYMLRYNAKEEARNEGGLWRFPKARVWPPLPPSAANAMSTVPSSVNALMNSPSTSTANLSLAGPSFTDGDLSNVMPDPALQEHLLQIYFTHVHSAFPVLHKEAFMESFREHQNPSPSNTPSPRPDVQLSSTRKSMSPFHRARRHITPLLLLSIFSIAARYSPSSPSSPPPSSPPSPHQEPTPMWTAGDQYFCVAKTLLDSTYASSMPSTVQALLLLGYRELGIGAMAQAWVYTGMAVRMAQDLGMHRAADGWARADVGLLFGPRELQERRRIWWGCVVLDGYVSTYIGRPLSIFERDYDTLLPSEDEAEELELWAPHESLPPDTHGHGYPPSAEMTQSITGRVLSCFNATARLSTILSKIVQSMYSIHPVTSRHNESLHIGGLLNKWYLALPEHLQLKGTTVPPHIMTLHMQYWCTTLLLHRPFIRNVYLVNKGKMDSPEDAEVRATSKKHYELCVCAANHISSIGIVILYPSTNDFLRAMDLVSSYREKYCLQRAPAFLCFYIFTAGIMHVTSLSIYPNDPQARMGLLKCMDALQDMEVVWPSAARANELLCGSNVMANPSNSSQAHLSSISHERQKRAAEDLADDAYERSQLQVRPSSNSPALGQGYANTWRSTQLSGAPLDAGHAQDFSTGHQADFAEAPVSASSSSYYPWPSDGASYPSFPGTLSTSVLPQLYSTGLIDENRIGHSLSSTSHQAQPRLSGHGSGSGAYAHTGSGRYPQFWNDYTSFPQMGMAYSQPQSQPESSHQQDVYMSGQYGGIYNNHAAS</sequence>
<keyword evidence="4" id="KW-0805">Transcription regulation</keyword>
<dbReference type="Pfam" id="PF00172">
    <property type="entry name" value="Zn_clus"/>
    <property type="match status" value="1"/>
</dbReference>
<evidence type="ECO:0000256" key="8">
    <source>
        <dbReference type="SAM" id="MobiDB-lite"/>
    </source>
</evidence>
<dbReference type="SMART" id="SM00066">
    <property type="entry name" value="GAL4"/>
    <property type="match status" value="1"/>
</dbReference>
<feature type="region of interest" description="Disordered" evidence="8">
    <location>
        <begin position="31"/>
        <end position="55"/>
    </location>
</feature>
<evidence type="ECO:0000313" key="11">
    <source>
        <dbReference type="Proteomes" id="UP000183567"/>
    </source>
</evidence>
<feature type="region of interest" description="Disordered" evidence="8">
    <location>
        <begin position="224"/>
        <end position="299"/>
    </location>
</feature>
<dbReference type="SUPFAM" id="SSF57701">
    <property type="entry name" value="Zn2/Cys6 DNA-binding domain"/>
    <property type="match status" value="1"/>
</dbReference>
<dbReference type="PROSITE" id="PS00463">
    <property type="entry name" value="ZN2_CY6_FUNGAL_1"/>
    <property type="match status" value="1"/>
</dbReference>
<dbReference type="InterPro" id="IPR001138">
    <property type="entry name" value="Zn2Cys6_DnaBD"/>
</dbReference>
<comment type="caution">
    <text evidence="10">The sequence shown here is derived from an EMBL/GenBank/DDBJ whole genome shotgun (WGS) entry which is preliminary data.</text>
</comment>
<evidence type="ECO:0000256" key="4">
    <source>
        <dbReference type="ARBA" id="ARBA00023015"/>
    </source>
</evidence>
<dbReference type="SMART" id="SM00906">
    <property type="entry name" value="Fungal_trans"/>
    <property type="match status" value="1"/>
</dbReference>
<dbReference type="STRING" id="180088.A0A1J8QSY9"/>
<proteinExistence type="predicted"/>
<feature type="region of interest" description="Disordered" evidence="8">
    <location>
        <begin position="1013"/>
        <end position="1032"/>
    </location>
</feature>
<dbReference type="PANTHER" id="PTHR31313">
    <property type="entry name" value="TY1 ENHANCER ACTIVATOR"/>
    <property type="match status" value="1"/>
</dbReference>
<dbReference type="Gene3D" id="4.10.240.10">
    <property type="entry name" value="Zn(2)-C6 fungal-type DNA-binding domain"/>
    <property type="match status" value="1"/>
</dbReference>
<dbReference type="PROSITE" id="PS50048">
    <property type="entry name" value="ZN2_CY6_FUNGAL_2"/>
    <property type="match status" value="1"/>
</dbReference>
<evidence type="ECO:0000259" key="9">
    <source>
        <dbReference type="PROSITE" id="PS50048"/>
    </source>
</evidence>
<feature type="compositionally biased region" description="Low complexity" evidence="8">
    <location>
        <begin position="39"/>
        <end position="49"/>
    </location>
</feature>
<feature type="compositionally biased region" description="Polar residues" evidence="8">
    <location>
        <begin position="239"/>
        <end position="248"/>
    </location>
</feature>
<feature type="domain" description="Zn(2)-C6 fungal-type" evidence="9">
    <location>
        <begin position="62"/>
        <end position="94"/>
    </location>
</feature>
<dbReference type="GO" id="GO:0003677">
    <property type="term" value="F:DNA binding"/>
    <property type="evidence" value="ECO:0007669"/>
    <property type="project" value="UniProtKB-KW"/>
</dbReference>
<evidence type="ECO:0000256" key="3">
    <source>
        <dbReference type="ARBA" id="ARBA00022833"/>
    </source>
</evidence>
<keyword evidence="2" id="KW-0479">Metal-binding</keyword>
<keyword evidence="6" id="KW-0804">Transcription</keyword>
<dbReference type="Proteomes" id="UP000183567">
    <property type="component" value="Unassembled WGS sequence"/>
</dbReference>
<keyword evidence="3" id="KW-0862">Zinc</keyword>
<dbReference type="InterPro" id="IPR036864">
    <property type="entry name" value="Zn2-C6_fun-type_DNA-bd_sf"/>
</dbReference>
<keyword evidence="11" id="KW-1185">Reference proteome</keyword>
<dbReference type="InterPro" id="IPR007219">
    <property type="entry name" value="XnlR_reg_dom"/>
</dbReference>
<feature type="region of interest" description="Disordered" evidence="8">
    <location>
        <begin position="886"/>
        <end position="905"/>
    </location>
</feature>
<dbReference type="EMBL" id="LVVM01002514">
    <property type="protein sequence ID" value="OJA16553.1"/>
    <property type="molecule type" value="Genomic_DNA"/>
</dbReference>
<gene>
    <name evidence="10" type="ORF">AZE42_00635</name>
</gene>
<dbReference type="CDD" id="cd12148">
    <property type="entry name" value="fungal_TF_MHR"/>
    <property type="match status" value="1"/>
</dbReference>
<evidence type="ECO:0000256" key="2">
    <source>
        <dbReference type="ARBA" id="ARBA00022723"/>
    </source>
</evidence>
<dbReference type="GO" id="GO:0006351">
    <property type="term" value="P:DNA-templated transcription"/>
    <property type="evidence" value="ECO:0007669"/>
    <property type="project" value="InterPro"/>
</dbReference>
<name>A0A1J8QSY9_9AGAM</name>
<dbReference type="Pfam" id="PF04082">
    <property type="entry name" value="Fungal_trans"/>
    <property type="match status" value="1"/>
</dbReference>
<dbReference type="GO" id="GO:0008270">
    <property type="term" value="F:zinc ion binding"/>
    <property type="evidence" value="ECO:0007669"/>
    <property type="project" value="InterPro"/>
</dbReference>
<comment type="subcellular location">
    <subcellularLocation>
        <location evidence="1">Nucleus</location>
    </subcellularLocation>
</comment>
<dbReference type="GO" id="GO:0005634">
    <property type="term" value="C:nucleus"/>
    <property type="evidence" value="ECO:0007669"/>
    <property type="project" value="UniProtKB-SubCell"/>
</dbReference>
<dbReference type="CDD" id="cd00067">
    <property type="entry name" value="GAL4"/>
    <property type="match status" value="1"/>
</dbReference>
<protein>
    <recommendedName>
        <fullName evidence="9">Zn(2)-C6 fungal-type domain-containing protein</fullName>
    </recommendedName>
</protein>
<feature type="compositionally biased region" description="Basic and acidic residues" evidence="8">
    <location>
        <begin position="895"/>
        <end position="904"/>
    </location>
</feature>
<evidence type="ECO:0000256" key="7">
    <source>
        <dbReference type="ARBA" id="ARBA00023242"/>
    </source>
</evidence>
<dbReference type="OrthoDB" id="2123952at2759"/>
<reference evidence="10 11" key="1">
    <citation type="submission" date="2016-03" db="EMBL/GenBank/DDBJ databases">
        <title>Comparative genomics of the ectomycorrhizal sister species Rhizopogon vinicolor and Rhizopogon vesiculosus (Basidiomycota: Boletales) reveals a divergence of the mating type B locus.</title>
        <authorList>
            <person name="Mujic A.B."/>
            <person name="Kuo A."/>
            <person name="Tritt A."/>
            <person name="Lipzen A."/>
            <person name="Chen C."/>
            <person name="Johnson J."/>
            <person name="Sharma A."/>
            <person name="Barry K."/>
            <person name="Grigoriev I.V."/>
            <person name="Spatafora J.W."/>
        </authorList>
    </citation>
    <scope>NUCLEOTIDE SEQUENCE [LARGE SCALE GENOMIC DNA]</scope>
    <source>
        <strain evidence="10 11">AM-OR11-056</strain>
    </source>
</reference>